<dbReference type="InterPro" id="IPR026960">
    <property type="entry name" value="RVT-Znf"/>
</dbReference>
<dbReference type="Pfam" id="PF13966">
    <property type="entry name" value="zf-RVT"/>
    <property type="match status" value="1"/>
</dbReference>
<dbReference type="EMBL" id="JBJQOH010000002">
    <property type="protein sequence ID" value="KAL3698746.1"/>
    <property type="molecule type" value="Genomic_DNA"/>
</dbReference>
<reference evidence="2 3" key="1">
    <citation type="submission" date="2024-09" db="EMBL/GenBank/DDBJ databases">
        <title>Chromosome-scale assembly of Riccia sorocarpa.</title>
        <authorList>
            <person name="Paukszto L."/>
        </authorList>
    </citation>
    <scope>NUCLEOTIDE SEQUENCE [LARGE SCALE GENOMIC DNA]</scope>
    <source>
        <strain evidence="2">LP-2024</strain>
        <tissue evidence="2">Aerial parts of the thallus</tissue>
    </source>
</reference>
<evidence type="ECO:0000313" key="3">
    <source>
        <dbReference type="Proteomes" id="UP001633002"/>
    </source>
</evidence>
<evidence type="ECO:0000313" key="2">
    <source>
        <dbReference type="EMBL" id="KAL3698746.1"/>
    </source>
</evidence>
<accession>A0ABD3I602</accession>
<dbReference type="Proteomes" id="UP001633002">
    <property type="component" value="Unassembled WGS sequence"/>
</dbReference>
<keyword evidence="3" id="KW-1185">Reference proteome</keyword>
<feature type="domain" description="Reverse transcriptase zinc-binding" evidence="1">
    <location>
        <begin position="256"/>
        <end position="331"/>
    </location>
</feature>
<dbReference type="AlphaFoldDB" id="A0ABD3I602"/>
<sequence>MFKSLDKMEAVSREYLWGTNKEGRNKIPLIAWREIQGRKERGGVGLTDFRSTSRAMRMRQVAKLFKNPEEDWTSAADLLIRSVNARGRAAREREAWSLQEILLLQNPTRIPGAPTTTGLLDVWKLMREKLQIYRDNAFMPNTEVNKILPLMEKQGWIDSDSHNLCTQTLRREKLHTLIEWKDWCTTSEEAANSNTGVIGKSLTMSIRERRQIPELNWYWQPNSKTFEGWDQPTKVWRALLGRKGVDTIRLNRKWCRQENERQWGKRFKRIWRSPLLHKEKIWLWRLLQHGLSTMERTRRFGHGDGRCCRCRIGTESLEHLLIDCPASQELWNTWQRHTAGGRLEWSTTNEFITMLDEALRQRTWAMTFCLTRICWLLWIDRNQATFTDTITATPILVAVKQARAIMESLASGIRDEVKSKRKFTEAISDLESTFQLAGSEVTQNEIEETQSMRTESQRNVANSRRADMAAAEMNFSDPEVLCSNPATRLDLDCGDSDWAPRVSRVYPVCRQRAGNGPLLRIPVTGHWPDLYFSIAGWFSPEPFNTYTG</sequence>
<comment type="caution">
    <text evidence="2">The sequence shown here is derived from an EMBL/GenBank/DDBJ whole genome shotgun (WGS) entry which is preliminary data.</text>
</comment>
<protein>
    <recommendedName>
        <fullName evidence="1">Reverse transcriptase zinc-binding domain-containing protein</fullName>
    </recommendedName>
</protein>
<evidence type="ECO:0000259" key="1">
    <source>
        <dbReference type="Pfam" id="PF13966"/>
    </source>
</evidence>
<proteinExistence type="predicted"/>
<organism evidence="2 3">
    <name type="scientific">Riccia sorocarpa</name>
    <dbReference type="NCBI Taxonomy" id="122646"/>
    <lineage>
        <taxon>Eukaryota</taxon>
        <taxon>Viridiplantae</taxon>
        <taxon>Streptophyta</taxon>
        <taxon>Embryophyta</taxon>
        <taxon>Marchantiophyta</taxon>
        <taxon>Marchantiopsida</taxon>
        <taxon>Marchantiidae</taxon>
        <taxon>Marchantiales</taxon>
        <taxon>Ricciaceae</taxon>
        <taxon>Riccia</taxon>
    </lineage>
</organism>
<gene>
    <name evidence="2" type="ORF">R1sor_012822</name>
</gene>
<name>A0ABD3I602_9MARC</name>